<dbReference type="Proteomes" id="UP001335325">
    <property type="component" value="Chromosome"/>
</dbReference>
<evidence type="ECO:0008006" key="5">
    <source>
        <dbReference type="Google" id="ProtNLM"/>
    </source>
</evidence>
<feature type="transmembrane region" description="Helical" evidence="2">
    <location>
        <begin position="254"/>
        <end position="275"/>
    </location>
</feature>
<feature type="transmembrane region" description="Helical" evidence="2">
    <location>
        <begin position="191"/>
        <end position="211"/>
    </location>
</feature>
<feature type="compositionally biased region" description="Gly residues" evidence="1">
    <location>
        <begin position="360"/>
        <end position="390"/>
    </location>
</feature>
<gene>
    <name evidence="3" type="ORF">OIE73_20880</name>
</gene>
<dbReference type="RefSeq" id="WP_326753930.1">
    <property type="nucleotide sequence ID" value="NZ_CP109134.1"/>
</dbReference>
<name>A0ABZ1GP33_9ACTN</name>
<keyword evidence="2" id="KW-1133">Transmembrane helix</keyword>
<feature type="compositionally biased region" description="Gly residues" evidence="1">
    <location>
        <begin position="307"/>
        <end position="316"/>
    </location>
</feature>
<organism evidence="3 4">
    <name type="scientific">Streptomyces hirsutus</name>
    <dbReference type="NCBI Taxonomy" id="35620"/>
    <lineage>
        <taxon>Bacteria</taxon>
        <taxon>Bacillati</taxon>
        <taxon>Actinomycetota</taxon>
        <taxon>Actinomycetes</taxon>
        <taxon>Kitasatosporales</taxon>
        <taxon>Streptomycetaceae</taxon>
        <taxon>Streptomyces</taxon>
    </lineage>
</organism>
<evidence type="ECO:0000256" key="2">
    <source>
        <dbReference type="SAM" id="Phobius"/>
    </source>
</evidence>
<feature type="transmembrane region" description="Helical" evidence="2">
    <location>
        <begin position="111"/>
        <end position="131"/>
    </location>
</feature>
<feature type="compositionally biased region" description="Low complexity" evidence="1">
    <location>
        <begin position="317"/>
        <end position="326"/>
    </location>
</feature>
<reference evidence="3 4" key="1">
    <citation type="submission" date="2022-10" db="EMBL/GenBank/DDBJ databases">
        <title>The complete genomes of actinobacterial strains from the NBC collection.</title>
        <authorList>
            <person name="Joergensen T.S."/>
            <person name="Alvarez Arevalo M."/>
            <person name="Sterndorff E.B."/>
            <person name="Faurdal D."/>
            <person name="Vuksanovic O."/>
            <person name="Mourched A.-S."/>
            <person name="Charusanti P."/>
            <person name="Shaw S."/>
            <person name="Blin K."/>
            <person name="Weber T."/>
        </authorList>
    </citation>
    <scope>NUCLEOTIDE SEQUENCE [LARGE SCALE GENOMIC DNA]</scope>
    <source>
        <strain evidence="3 4">NBC 01753</strain>
    </source>
</reference>
<feature type="transmembrane region" description="Helical" evidence="2">
    <location>
        <begin position="75"/>
        <end position="91"/>
    </location>
</feature>
<keyword evidence="2" id="KW-0812">Transmembrane</keyword>
<proteinExistence type="predicted"/>
<feature type="compositionally biased region" description="Low complexity" evidence="1">
    <location>
        <begin position="346"/>
        <end position="359"/>
    </location>
</feature>
<evidence type="ECO:0000256" key="1">
    <source>
        <dbReference type="SAM" id="MobiDB-lite"/>
    </source>
</evidence>
<feature type="compositionally biased region" description="Gly residues" evidence="1">
    <location>
        <begin position="327"/>
        <end position="345"/>
    </location>
</feature>
<keyword evidence="4" id="KW-1185">Reference proteome</keyword>
<feature type="transmembrane region" description="Helical" evidence="2">
    <location>
        <begin position="217"/>
        <end position="242"/>
    </location>
</feature>
<evidence type="ECO:0000313" key="3">
    <source>
        <dbReference type="EMBL" id="WSD07947.1"/>
    </source>
</evidence>
<evidence type="ECO:0000313" key="4">
    <source>
        <dbReference type="Proteomes" id="UP001335325"/>
    </source>
</evidence>
<feature type="region of interest" description="Disordered" evidence="1">
    <location>
        <begin position="305"/>
        <end position="399"/>
    </location>
</feature>
<dbReference type="EMBL" id="CP109134">
    <property type="protein sequence ID" value="WSD07947.1"/>
    <property type="molecule type" value="Genomic_DNA"/>
</dbReference>
<feature type="transmembrane region" description="Helical" evidence="2">
    <location>
        <begin position="162"/>
        <end position="184"/>
    </location>
</feature>
<accession>A0ABZ1GP33</accession>
<protein>
    <recommendedName>
        <fullName evidence="5">Type IV secretion system protein</fullName>
    </recommendedName>
</protein>
<sequence length="437" mass="42055">MASCNSSGVPVLDALVGFFKFLGNPIGTIMEAVADFVLGAAIQVYGSLVTSIPTLTWEKSSGATGSNPTTAINNASQWVVVYLAVGSLLFASARMAIERRGDAGKTALKGILRVVFVSAAATTVLTAAAGLSDRYAQYLFDAGAEAQLAHIGRCTSGSTLQAFLLMVLAFLLLIAGIIQTILLYIRLGVMILLLGTLPIAAAASMTDWGAGWWRKHIGWMIAWLLYKPAAALVMYAGSVMISSDNSEVSIHERIAGIGIMLLSAVSLPALLRLVMPATAALGGSGAESGAMSAVGGTVASGARSIAGGSGSGGRTGPSGPSGSSRSGDGGSAGSSGASGSGGSSGSSGSSGKSGPSGAMGTKGVGAGGGGSGSGGPSGAGGGGAGAGAGASGALSKAAAAAGPAGMVAGAVITAAEIATRTAAGAVDGADGDQGHNP</sequence>
<dbReference type="GeneID" id="91545077"/>
<keyword evidence="2" id="KW-0472">Membrane</keyword>